<name>X0VBM9_9ZZZZ</name>
<sequence>MGAFKSLIVLLLPREGYWTQTSYKVELTKAEKRTIGRPSSPRWEIDLVAYKGVGNDVLAIECKSNLDSSGVRFEGGAFQPPERYKLFTGPKLRIVVLNRLGKQLEDSEACDRNPTVRLCLAVGKVAPSSDRAGLDALF</sequence>
<evidence type="ECO:0000313" key="1">
    <source>
        <dbReference type="EMBL" id="GAG15479.1"/>
    </source>
</evidence>
<comment type="caution">
    <text evidence="1">The sequence shown here is derived from an EMBL/GenBank/DDBJ whole genome shotgun (WGS) entry which is preliminary data.</text>
</comment>
<proteinExistence type="predicted"/>
<dbReference type="EMBL" id="BARS01033813">
    <property type="protein sequence ID" value="GAG15479.1"/>
    <property type="molecule type" value="Genomic_DNA"/>
</dbReference>
<protein>
    <submittedName>
        <fullName evidence="1">Uncharacterized protein</fullName>
    </submittedName>
</protein>
<reference evidence="1" key="1">
    <citation type="journal article" date="2014" name="Front. Microbiol.">
        <title>High frequency of phylogenetically diverse reductive dehalogenase-homologous genes in deep subseafloor sedimentary metagenomes.</title>
        <authorList>
            <person name="Kawai M."/>
            <person name="Futagami T."/>
            <person name="Toyoda A."/>
            <person name="Takaki Y."/>
            <person name="Nishi S."/>
            <person name="Hori S."/>
            <person name="Arai W."/>
            <person name="Tsubouchi T."/>
            <person name="Morono Y."/>
            <person name="Uchiyama I."/>
            <person name="Ito T."/>
            <person name="Fujiyama A."/>
            <person name="Inagaki F."/>
            <person name="Takami H."/>
        </authorList>
    </citation>
    <scope>NUCLEOTIDE SEQUENCE</scope>
    <source>
        <strain evidence="1">Expedition CK06-06</strain>
    </source>
</reference>
<organism evidence="1">
    <name type="scientific">marine sediment metagenome</name>
    <dbReference type="NCBI Taxonomy" id="412755"/>
    <lineage>
        <taxon>unclassified sequences</taxon>
        <taxon>metagenomes</taxon>
        <taxon>ecological metagenomes</taxon>
    </lineage>
</organism>
<gene>
    <name evidence="1" type="ORF">S01H1_52321</name>
</gene>
<dbReference type="AlphaFoldDB" id="X0VBM9"/>
<accession>X0VBM9</accession>